<dbReference type="InParanoid" id="I7MKM2"/>
<dbReference type="EMBL" id="GG662639">
    <property type="protein sequence ID" value="EAR99548.1"/>
    <property type="molecule type" value="Genomic_DNA"/>
</dbReference>
<dbReference type="KEGG" id="tet:TTHERM_00138110"/>
<evidence type="ECO:0000313" key="1">
    <source>
        <dbReference type="EMBL" id="EAR99548.1"/>
    </source>
</evidence>
<dbReference type="RefSeq" id="XP_001019793.1">
    <property type="nucleotide sequence ID" value="XM_001019793.1"/>
</dbReference>
<dbReference type="GeneID" id="7839958"/>
<sequence length="156" mass="18581">MINIYDFVQRNDKETFKKCCSEVSVILESHTSKLVELRETLYNCIKQQCKKLEDSQLEEDILLLEDLIKVCKSSHKKSVFLCTICTFEQYKQEFNKIDKVIQTNLRKMSTTQMRSFSTNMKMYDNVINKRNMLYNFYNSFDDLDSPVKIKAEVFTF</sequence>
<evidence type="ECO:0000313" key="2">
    <source>
        <dbReference type="Proteomes" id="UP000009168"/>
    </source>
</evidence>
<dbReference type="AlphaFoldDB" id="I7MKM2"/>
<organism evidence="1 2">
    <name type="scientific">Tetrahymena thermophila (strain SB210)</name>
    <dbReference type="NCBI Taxonomy" id="312017"/>
    <lineage>
        <taxon>Eukaryota</taxon>
        <taxon>Sar</taxon>
        <taxon>Alveolata</taxon>
        <taxon>Ciliophora</taxon>
        <taxon>Intramacronucleata</taxon>
        <taxon>Oligohymenophorea</taxon>
        <taxon>Hymenostomatida</taxon>
        <taxon>Tetrahymenina</taxon>
        <taxon>Tetrahymenidae</taxon>
        <taxon>Tetrahymena</taxon>
    </lineage>
</organism>
<proteinExistence type="predicted"/>
<name>I7MKM2_TETTS</name>
<keyword evidence="2" id="KW-1185">Reference proteome</keyword>
<dbReference type="HOGENOM" id="CLU_1690284_0_0_1"/>
<protein>
    <submittedName>
        <fullName evidence="1">Uncharacterized protein</fullName>
    </submittedName>
</protein>
<gene>
    <name evidence="1" type="ORF">TTHERM_00138110</name>
</gene>
<reference evidence="2" key="1">
    <citation type="journal article" date="2006" name="PLoS Biol.">
        <title>Macronuclear genome sequence of the ciliate Tetrahymena thermophila, a model eukaryote.</title>
        <authorList>
            <person name="Eisen J.A."/>
            <person name="Coyne R.S."/>
            <person name="Wu M."/>
            <person name="Wu D."/>
            <person name="Thiagarajan M."/>
            <person name="Wortman J.R."/>
            <person name="Badger J.H."/>
            <person name="Ren Q."/>
            <person name="Amedeo P."/>
            <person name="Jones K.M."/>
            <person name="Tallon L.J."/>
            <person name="Delcher A.L."/>
            <person name="Salzberg S.L."/>
            <person name="Silva J.C."/>
            <person name="Haas B.J."/>
            <person name="Majoros W.H."/>
            <person name="Farzad M."/>
            <person name="Carlton J.M."/>
            <person name="Smith R.K. Jr."/>
            <person name="Garg J."/>
            <person name="Pearlman R.E."/>
            <person name="Karrer K.M."/>
            <person name="Sun L."/>
            <person name="Manning G."/>
            <person name="Elde N.C."/>
            <person name="Turkewitz A.P."/>
            <person name="Asai D.J."/>
            <person name="Wilkes D.E."/>
            <person name="Wang Y."/>
            <person name="Cai H."/>
            <person name="Collins K."/>
            <person name="Stewart B.A."/>
            <person name="Lee S.R."/>
            <person name="Wilamowska K."/>
            <person name="Weinberg Z."/>
            <person name="Ruzzo W.L."/>
            <person name="Wloga D."/>
            <person name="Gaertig J."/>
            <person name="Frankel J."/>
            <person name="Tsao C.-C."/>
            <person name="Gorovsky M.A."/>
            <person name="Keeling P.J."/>
            <person name="Waller R.F."/>
            <person name="Patron N.J."/>
            <person name="Cherry J.M."/>
            <person name="Stover N.A."/>
            <person name="Krieger C.J."/>
            <person name="del Toro C."/>
            <person name="Ryder H.F."/>
            <person name="Williamson S.C."/>
            <person name="Barbeau R.A."/>
            <person name="Hamilton E.P."/>
            <person name="Orias E."/>
        </authorList>
    </citation>
    <scope>NUCLEOTIDE SEQUENCE [LARGE SCALE GENOMIC DNA]</scope>
    <source>
        <strain evidence="2">SB210</strain>
    </source>
</reference>
<dbReference type="Proteomes" id="UP000009168">
    <property type="component" value="Unassembled WGS sequence"/>
</dbReference>
<accession>I7MKM2</accession>